<dbReference type="Pfam" id="PF00580">
    <property type="entry name" value="UvrD-helicase"/>
    <property type="match status" value="1"/>
</dbReference>
<dbReference type="GO" id="GO:0004386">
    <property type="term" value="F:helicase activity"/>
    <property type="evidence" value="ECO:0007669"/>
    <property type="project" value="UniProtKB-KW"/>
</dbReference>
<evidence type="ECO:0000259" key="5">
    <source>
        <dbReference type="Pfam" id="PF00580"/>
    </source>
</evidence>
<dbReference type="InterPro" id="IPR027417">
    <property type="entry name" value="P-loop_NTPase"/>
</dbReference>
<dbReference type="InterPro" id="IPR014016">
    <property type="entry name" value="UvrD-like_ATP-bd"/>
</dbReference>
<dbReference type="AlphaFoldDB" id="A0AAW6R4U1"/>
<dbReference type="EMBL" id="JARUXG010000003">
    <property type="protein sequence ID" value="MDG6780773.1"/>
    <property type="molecule type" value="Genomic_DNA"/>
</dbReference>
<keyword evidence="1" id="KW-0547">Nucleotide-binding</keyword>
<dbReference type="Gene3D" id="3.40.50.300">
    <property type="entry name" value="P-loop containing nucleotide triphosphate hydrolases"/>
    <property type="match status" value="1"/>
</dbReference>
<keyword evidence="4" id="KW-0067">ATP-binding</keyword>
<evidence type="ECO:0000256" key="2">
    <source>
        <dbReference type="ARBA" id="ARBA00022801"/>
    </source>
</evidence>
<evidence type="ECO:0000256" key="4">
    <source>
        <dbReference type="ARBA" id="ARBA00022840"/>
    </source>
</evidence>
<evidence type="ECO:0000313" key="6">
    <source>
        <dbReference type="EMBL" id="MDG6780773.1"/>
    </source>
</evidence>
<accession>A0AAW6R4U1</accession>
<evidence type="ECO:0000256" key="3">
    <source>
        <dbReference type="ARBA" id="ARBA00022806"/>
    </source>
</evidence>
<proteinExistence type="predicted"/>
<comment type="caution">
    <text evidence="6">The sequence shown here is derived from an EMBL/GenBank/DDBJ whole genome shotgun (WGS) entry which is preliminary data.</text>
</comment>
<sequence length="363" mass="40640">MNTATLAVAGSRKTQSIVDACKDGPTDRRRLVLTYTLTGQRDLERRLNAACDPQRIPEICGWYAFLLRQWVRPFLPLLYPGRRLAGLNFEGSPASNRRGIVVASGEERFLDSDSRAYKRFLSKLAVDVAEKAEGTVIDRLQRMYDEIYVDEVQDMTGYDLDILEQLLKSTSTIFLVGDIRQSVFDTNPQDPRHKIYRGLKMLDWFNAQHEHGRLDINYSSDTWRCVQDVATFADSIFDASFGFPPTISKQVRSSGHDGVFVIAPEHVDAYVEAYRPVAVLRQTVATVIPEGYEATNFGVSKGLTHERVLIFPTGPIKTFLTKGTMLAPKSACGLYVGVTRAIFSVTFVMEEPAKSGLPVWTPG</sequence>
<evidence type="ECO:0000256" key="1">
    <source>
        <dbReference type="ARBA" id="ARBA00022741"/>
    </source>
</evidence>
<dbReference type="SUPFAM" id="SSF52540">
    <property type="entry name" value="P-loop containing nucleoside triphosphate hydrolases"/>
    <property type="match status" value="1"/>
</dbReference>
<gene>
    <name evidence="6" type="ORF">QBL07_07970</name>
</gene>
<protein>
    <submittedName>
        <fullName evidence="6">UvrD-helicase domain-containing protein</fullName>
    </submittedName>
</protein>
<keyword evidence="3" id="KW-0347">Helicase</keyword>
<dbReference type="GO" id="GO:0016787">
    <property type="term" value="F:hydrolase activity"/>
    <property type="evidence" value="ECO:0007669"/>
    <property type="project" value="UniProtKB-KW"/>
</dbReference>
<dbReference type="GO" id="GO:0005524">
    <property type="term" value="F:ATP binding"/>
    <property type="evidence" value="ECO:0007669"/>
    <property type="project" value="UniProtKB-KW"/>
</dbReference>
<feature type="domain" description="UvrD-like helicase ATP-binding" evidence="5">
    <location>
        <begin position="133"/>
        <end position="184"/>
    </location>
</feature>
<name>A0AAW6R4U1_GORRU</name>
<reference evidence="6" key="1">
    <citation type="submission" date="2023-04" db="EMBL/GenBank/DDBJ databases">
        <title>Characterization and analysis of the complete genome of Gordonia rubripertincta 112, the degrader of aromatic and aliphatic compounds.</title>
        <authorList>
            <person name="Frantsuzova E."/>
            <person name="Bogun A."/>
            <person name="Delegan Y."/>
        </authorList>
    </citation>
    <scope>NUCLEOTIDE SEQUENCE</scope>
    <source>
        <strain evidence="6">112</strain>
    </source>
</reference>
<dbReference type="RefSeq" id="WP_005198797.1">
    <property type="nucleotide sequence ID" value="NZ_CP178556.1"/>
</dbReference>
<organism evidence="6">
    <name type="scientific">Gordonia rubripertincta</name>
    <name type="common">Rhodococcus corallinus</name>
    <dbReference type="NCBI Taxonomy" id="36822"/>
    <lineage>
        <taxon>Bacteria</taxon>
        <taxon>Bacillati</taxon>
        <taxon>Actinomycetota</taxon>
        <taxon>Actinomycetes</taxon>
        <taxon>Mycobacteriales</taxon>
        <taxon>Gordoniaceae</taxon>
        <taxon>Gordonia</taxon>
    </lineage>
</organism>
<keyword evidence="2" id="KW-0378">Hydrolase</keyword>